<organism evidence="1 2">
    <name type="scientific">Undibacterium parvum</name>
    <dbReference type="NCBI Taxonomy" id="401471"/>
    <lineage>
        <taxon>Bacteria</taxon>
        <taxon>Pseudomonadati</taxon>
        <taxon>Pseudomonadota</taxon>
        <taxon>Betaproteobacteria</taxon>
        <taxon>Burkholderiales</taxon>
        <taxon>Oxalobacteraceae</taxon>
        <taxon>Undibacterium</taxon>
    </lineage>
</organism>
<gene>
    <name evidence="1" type="ORF">EJN92_20755</name>
</gene>
<evidence type="ECO:0000313" key="2">
    <source>
        <dbReference type="Proteomes" id="UP000275663"/>
    </source>
</evidence>
<dbReference type="InterPro" id="IPR014993">
    <property type="entry name" value="DUF1841"/>
</dbReference>
<sequence>MFTPSQQDVRRFFCDSFKKSHAREILTPLEAIAADWIHQHPEYDQILSNLEAALEADYSVDQGKGNPFLHLSMHLSISEQISVDQPRGVKHAFQILAKKLNSEHEAHHQMMECLGEMMWNSQRTSLPPDGEAYIEALRKRAS</sequence>
<name>A0A3S9HQ12_9BURK</name>
<dbReference type="OrthoDB" id="9789432at2"/>
<keyword evidence="2" id="KW-1185">Reference proteome</keyword>
<dbReference type="AlphaFoldDB" id="A0A3S9HQ12"/>
<dbReference type="Pfam" id="PF08897">
    <property type="entry name" value="DUF1841"/>
    <property type="match status" value="1"/>
</dbReference>
<evidence type="ECO:0000313" key="1">
    <source>
        <dbReference type="EMBL" id="AZP14213.1"/>
    </source>
</evidence>
<dbReference type="RefSeq" id="WP_126129574.1">
    <property type="nucleotide sequence ID" value="NZ_CP034464.1"/>
</dbReference>
<dbReference type="KEGG" id="upv:EJN92_20755"/>
<dbReference type="EMBL" id="CP034464">
    <property type="protein sequence ID" value="AZP14213.1"/>
    <property type="molecule type" value="Genomic_DNA"/>
</dbReference>
<protein>
    <submittedName>
        <fullName evidence="1">DUF1841 family protein</fullName>
    </submittedName>
</protein>
<proteinExistence type="predicted"/>
<dbReference type="Proteomes" id="UP000275663">
    <property type="component" value="Chromosome"/>
</dbReference>
<reference evidence="1 2" key="1">
    <citation type="journal article" date="2011" name="Int. J. Syst. Evol. Microbiol.">
        <title>Description of Undibacterium oligocarboniphilum sp. nov., isolated from purified water, and Undibacterium pigrum strain CCUG 49012 as the type strain of Undibacterium parvum sp. nov., and emended descriptions of the genus Undibacterium and the species Undibacterium pigrum.</title>
        <authorList>
            <person name="Eder W."/>
            <person name="Wanner G."/>
            <person name="Ludwig W."/>
            <person name="Busse H.J."/>
            <person name="Ziemke-Kageler F."/>
            <person name="Lang E."/>
        </authorList>
    </citation>
    <scope>NUCLEOTIDE SEQUENCE [LARGE SCALE GENOMIC DNA]</scope>
    <source>
        <strain evidence="1 2">DSM 23061</strain>
    </source>
</reference>
<accession>A0A3S9HQ12</accession>